<proteinExistence type="inferred from homology"/>
<sequence>MHALKVVFVAAILLVVDAVSIDHDKVQPFAQREPVTLSEKLGVKYKPTMDDQEGCAVFPAVNAAGETNGGLKGSGGTTGCREAPLGAQVYGRSMWYEGKYAILYAWYFPNGFSADWPVRRHDWASAVVWLDDPEAASPTVSGLSYSTSDTKYDKEAPPSGDNACLASVNGGPYVTMVLEHAIPYFLGPMYLRCSGGGGDYDLIMWEQLTDAARMALNTADFGEAEVPFNDVNFEKRLKKAWPY</sequence>
<protein>
    <submittedName>
        <fullName evidence="6">Necrosis inducing-like protein NPP1 type</fullName>
    </submittedName>
</protein>
<evidence type="ECO:0000256" key="1">
    <source>
        <dbReference type="ARBA" id="ARBA00004613"/>
    </source>
</evidence>
<keyword evidence="3" id="KW-0964">Secreted</keyword>
<dbReference type="PIRSF" id="PIRSF029958">
    <property type="entry name" value="Necrosis-inducing_protein"/>
    <property type="match status" value="1"/>
</dbReference>
<dbReference type="EMBL" id="JH159152">
    <property type="protein sequence ID" value="EGZ23133.1"/>
    <property type="molecule type" value="Genomic_DNA"/>
</dbReference>
<accession>G4YUW7</accession>
<dbReference type="Proteomes" id="UP000002640">
    <property type="component" value="Unassembled WGS sequence"/>
</dbReference>
<name>G4YUW7_PHYSP</name>
<evidence type="ECO:0000313" key="6">
    <source>
        <dbReference type="EMBL" id="EGZ23133.1"/>
    </source>
</evidence>
<dbReference type="InParanoid" id="G4YUW7"/>
<keyword evidence="4" id="KW-0843">Virulence</keyword>
<dbReference type="OMA" id="MPFNDEY"/>
<keyword evidence="7" id="KW-1185">Reference proteome</keyword>
<comment type="similarity">
    <text evidence="2">Belongs to the Necrosis inducing protein (NPP1) family.</text>
</comment>
<evidence type="ECO:0000256" key="5">
    <source>
        <dbReference type="SAM" id="SignalP"/>
    </source>
</evidence>
<feature type="chain" id="PRO_5003471470" evidence="5">
    <location>
        <begin position="19"/>
        <end position="243"/>
    </location>
</feature>
<feature type="signal peptide" evidence="5">
    <location>
        <begin position="1"/>
        <end position="18"/>
    </location>
</feature>
<reference evidence="6 7" key="1">
    <citation type="journal article" date="2006" name="Science">
        <title>Phytophthora genome sequences uncover evolutionary origins and mechanisms of pathogenesis.</title>
        <authorList>
            <person name="Tyler B.M."/>
            <person name="Tripathy S."/>
            <person name="Zhang X."/>
            <person name="Dehal P."/>
            <person name="Jiang R.H."/>
            <person name="Aerts A."/>
            <person name="Arredondo F.D."/>
            <person name="Baxter L."/>
            <person name="Bensasson D."/>
            <person name="Beynon J.L."/>
            <person name="Chapman J."/>
            <person name="Damasceno C.M."/>
            <person name="Dorrance A.E."/>
            <person name="Dou D."/>
            <person name="Dickerman A.W."/>
            <person name="Dubchak I.L."/>
            <person name="Garbelotto M."/>
            <person name="Gijzen M."/>
            <person name="Gordon S.G."/>
            <person name="Govers F."/>
            <person name="Grunwald N.J."/>
            <person name="Huang W."/>
            <person name="Ivors K.L."/>
            <person name="Jones R.W."/>
            <person name="Kamoun S."/>
            <person name="Krampis K."/>
            <person name="Lamour K.H."/>
            <person name="Lee M.K."/>
            <person name="McDonald W.H."/>
            <person name="Medina M."/>
            <person name="Meijer H.J."/>
            <person name="Nordberg E.K."/>
            <person name="Maclean D.J."/>
            <person name="Ospina-Giraldo M.D."/>
            <person name="Morris P.F."/>
            <person name="Phuntumart V."/>
            <person name="Putnam N.H."/>
            <person name="Rash S."/>
            <person name="Rose J.K."/>
            <person name="Sakihama Y."/>
            <person name="Salamov A.A."/>
            <person name="Savidor A."/>
            <person name="Scheuring C.F."/>
            <person name="Smith B.M."/>
            <person name="Sobral B.W."/>
            <person name="Terry A."/>
            <person name="Torto-Alalibo T.A."/>
            <person name="Win J."/>
            <person name="Xu Z."/>
            <person name="Zhang H."/>
            <person name="Grigoriev I.V."/>
            <person name="Rokhsar D.S."/>
            <person name="Boore J.L."/>
        </authorList>
    </citation>
    <scope>NUCLEOTIDE SEQUENCE [LARGE SCALE GENOMIC DNA]</scope>
    <source>
        <strain evidence="6 7">P6497</strain>
    </source>
</reference>
<dbReference type="RefSeq" id="XP_009518421.1">
    <property type="nucleotide sequence ID" value="XM_009520126.1"/>
</dbReference>
<gene>
    <name evidence="6" type="ORF">PHYSODRAFT_251206</name>
</gene>
<dbReference type="KEGG" id="psoj:PHYSODRAFT_251206"/>
<evidence type="ECO:0000256" key="2">
    <source>
        <dbReference type="ARBA" id="ARBA00009520"/>
    </source>
</evidence>
<evidence type="ECO:0000256" key="4">
    <source>
        <dbReference type="ARBA" id="ARBA00023026"/>
    </source>
</evidence>
<dbReference type="PANTHER" id="PTHR33657:SF8">
    <property type="entry name" value="DOMAIN PROTEIN, PUTATIVE (AFU_ORTHOLOGUE AFUA_5G00600)-RELATED"/>
    <property type="match status" value="1"/>
</dbReference>
<comment type="subcellular location">
    <subcellularLocation>
        <location evidence="1">Secreted</location>
    </subcellularLocation>
</comment>
<evidence type="ECO:0000256" key="3">
    <source>
        <dbReference type="ARBA" id="ARBA00022525"/>
    </source>
</evidence>
<keyword evidence="5" id="KW-0732">Signal</keyword>
<dbReference type="GO" id="GO:0005576">
    <property type="term" value="C:extracellular region"/>
    <property type="evidence" value="ECO:0007669"/>
    <property type="project" value="UniProtKB-SubCell"/>
</dbReference>
<evidence type="ECO:0000313" key="7">
    <source>
        <dbReference type="Proteomes" id="UP000002640"/>
    </source>
</evidence>
<dbReference type="Pfam" id="PF05630">
    <property type="entry name" value="NPP1"/>
    <property type="match status" value="1"/>
</dbReference>
<dbReference type="AlphaFoldDB" id="G4YUW7"/>
<dbReference type="GeneID" id="20638132"/>
<dbReference type="InterPro" id="IPR008701">
    <property type="entry name" value="NPP1"/>
</dbReference>
<organism evidence="6 7">
    <name type="scientific">Phytophthora sojae (strain P6497)</name>
    <name type="common">Soybean stem and root rot agent</name>
    <name type="synonym">Phytophthora megasperma f. sp. glycines</name>
    <dbReference type="NCBI Taxonomy" id="1094619"/>
    <lineage>
        <taxon>Eukaryota</taxon>
        <taxon>Sar</taxon>
        <taxon>Stramenopiles</taxon>
        <taxon>Oomycota</taxon>
        <taxon>Peronosporomycetes</taxon>
        <taxon>Peronosporales</taxon>
        <taxon>Peronosporaceae</taxon>
        <taxon>Phytophthora</taxon>
    </lineage>
</organism>
<dbReference type="PANTHER" id="PTHR33657">
    <property type="entry name" value="DOMAIN PROTEIN, PUTATIVE (AFU_ORTHOLOGUE AFUA_5G00600)-RELATED"/>
    <property type="match status" value="1"/>
</dbReference>
<dbReference type="SMR" id="G4YUW7"/>